<comment type="caution">
    <text evidence="1">The sequence shown here is derived from an EMBL/GenBank/DDBJ whole genome shotgun (WGS) entry which is preliminary data.</text>
</comment>
<organism evidence="1 2">
    <name type="scientific">Phytophthora pseudosyringae</name>
    <dbReference type="NCBI Taxonomy" id="221518"/>
    <lineage>
        <taxon>Eukaryota</taxon>
        <taxon>Sar</taxon>
        <taxon>Stramenopiles</taxon>
        <taxon>Oomycota</taxon>
        <taxon>Peronosporomycetes</taxon>
        <taxon>Peronosporales</taxon>
        <taxon>Peronosporaceae</taxon>
        <taxon>Phytophthora</taxon>
    </lineage>
</organism>
<evidence type="ECO:0000313" key="1">
    <source>
        <dbReference type="EMBL" id="KAG7384543.1"/>
    </source>
</evidence>
<proteinExistence type="predicted"/>
<sequence length="76" mass="8324">MAGEGWDKGEEVQMAALREEGGVMQNLCGGFRISTTYKTVHVSLKLLATYMPAEKEAQKTDELIKAGNLPKRDPPS</sequence>
<reference evidence="1" key="1">
    <citation type="submission" date="2021-02" db="EMBL/GenBank/DDBJ databases">
        <authorList>
            <person name="Palmer J.M."/>
        </authorList>
    </citation>
    <scope>NUCLEOTIDE SEQUENCE</scope>
    <source>
        <strain evidence="1">SCRP734</strain>
    </source>
</reference>
<evidence type="ECO:0000313" key="2">
    <source>
        <dbReference type="Proteomes" id="UP000694044"/>
    </source>
</evidence>
<dbReference type="EMBL" id="JAGDFM010000145">
    <property type="protein sequence ID" value="KAG7384543.1"/>
    <property type="molecule type" value="Genomic_DNA"/>
</dbReference>
<name>A0A8T1VX55_9STRA</name>
<keyword evidence="2" id="KW-1185">Reference proteome</keyword>
<dbReference type="Proteomes" id="UP000694044">
    <property type="component" value="Unassembled WGS sequence"/>
</dbReference>
<dbReference type="AlphaFoldDB" id="A0A8T1VX55"/>
<protein>
    <submittedName>
        <fullName evidence="1">Uncharacterized protein</fullName>
    </submittedName>
</protein>
<gene>
    <name evidence="1" type="ORF">PHYPSEUDO_002531</name>
</gene>
<accession>A0A8T1VX55</accession>